<dbReference type="Proteomes" id="UP000189670">
    <property type="component" value="Unassembled WGS sequence"/>
</dbReference>
<dbReference type="AlphaFoldDB" id="A0A1V1PFQ4"/>
<dbReference type="EMBL" id="ATBP01000048">
    <property type="protein sequence ID" value="ETR73606.1"/>
    <property type="molecule type" value="Genomic_DNA"/>
</dbReference>
<accession>A0A1V1PFQ4</accession>
<name>A0A1V1PFQ4_9BACT</name>
<evidence type="ECO:0000313" key="1">
    <source>
        <dbReference type="EMBL" id="ETR73606.1"/>
    </source>
</evidence>
<comment type="caution">
    <text evidence="1">The sequence shown here is derived from an EMBL/GenBank/DDBJ whole genome shotgun (WGS) entry which is preliminary data.</text>
</comment>
<organism evidence="1 2">
    <name type="scientific">Candidatus Magnetoglobus multicellularis str. Araruama</name>
    <dbReference type="NCBI Taxonomy" id="890399"/>
    <lineage>
        <taxon>Bacteria</taxon>
        <taxon>Pseudomonadati</taxon>
        <taxon>Thermodesulfobacteriota</taxon>
        <taxon>Desulfobacteria</taxon>
        <taxon>Desulfobacterales</taxon>
        <taxon>Desulfobacteraceae</taxon>
        <taxon>Candidatus Magnetoglobus</taxon>
    </lineage>
</organism>
<sequence>MITKLRKMGIQAKVSMILILAVAVILVLSGTGNYYYTKAKLISDLNALAESAAKRLEMHLARDSVDAAERMHDQSVNMQKIVRKLVSLISGQ</sequence>
<evidence type="ECO:0008006" key="3">
    <source>
        <dbReference type="Google" id="ProtNLM"/>
    </source>
</evidence>
<proteinExistence type="predicted"/>
<reference evidence="2" key="1">
    <citation type="submission" date="2012-11" db="EMBL/GenBank/DDBJ databases">
        <authorList>
            <person name="Lucero-Rivera Y.E."/>
            <person name="Tovar-Ramirez D."/>
        </authorList>
    </citation>
    <scope>NUCLEOTIDE SEQUENCE [LARGE SCALE GENOMIC DNA]</scope>
    <source>
        <strain evidence="2">Araruama</strain>
    </source>
</reference>
<evidence type="ECO:0000313" key="2">
    <source>
        <dbReference type="Proteomes" id="UP000189670"/>
    </source>
</evidence>
<gene>
    <name evidence="1" type="ORF">OMM_06836</name>
</gene>
<protein>
    <recommendedName>
        <fullName evidence="3">Methyl-accepting chemotaxis protein</fullName>
    </recommendedName>
</protein>